<evidence type="ECO:0000313" key="10">
    <source>
        <dbReference type="Proteomes" id="UP000777002"/>
    </source>
</evidence>
<evidence type="ECO:0000259" key="8">
    <source>
        <dbReference type="PROSITE" id="PS51709"/>
    </source>
</evidence>
<comment type="subunit">
    <text evidence="6">Homodimer. Heterotetramer of two MnmE and two MnmG subunits.</text>
</comment>
<organism evidence="9 10">
    <name type="scientific">Parasutterella secunda</name>
    <dbReference type="NCBI Taxonomy" id="626947"/>
    <lineage>
        <taxon>Bacteria</taxon>
        <taxon>Pseudomonadati</taxon>
        <taxon>Pseudomonadota</taxon>
        <taxon>Betaproteobacteria</taxon>
        <taxon>Burkholderiales</taxon>
        <taxon>Sutterellaceae</taxon>
        <taxon>Parasutterella</taxon>
    </lineage>
</organism>
<comment type="cofactor">
    <cofactor evidence="6">
        <name>K(+)</name>
        <dbReference type="ChEBI" id="CHEBI:29103"/>
    </cofactor>
    <text evidence="6">Binds 1 potassium ion per subunit.</text>
</comment>
<feature type="binding site" evidence="6">
    <location>
        <position position="87"/>
    </location>
    <ligand>
        <name>(6S)-5-formyl-5,6,7,8-tetrahydrofolate</name>
        <dbReference type="ChEBI" id="CHEBI:57457"/>
    </ligand>
</feature>
<feature type="binding site" evidence="6">
    <location>
        <position position="236"/>
    </location>
    <ligand>
        <name>K(+)</name>
        <dbReference type="ChEBI" id="CHEBI:29103"/>
    </ligand>
</feature>
<dbReference type="InterPro" id="IPR027417">
    <property type="entry name" value="P-loop_NTPase"/>
</dbReference>
<dbReference type="Gene3D" id="3.40.50.300">
    <property type="entry name" value="P-loop containing nucleotide triphosphate hydrolases"/>
    <property type="match status" value="1"/>
</dbReference>
<evidence type="ECO:0000256" key="3">
    <source>
        <dbReference type="ARBA" id="ARBA00022741"/>
    </source>
</evidence>
<proteinExistence type="inferred from homology"/>
<evidence type="ECO:0000256" key="7">
    <source>
        <dbReference type="RuleBase" id="RU003313"/>
    </source>
</evidence>
<dbReference type="EMBL" id="JACJKX010000001">
    <property type="protein sequence ID" value="MBM6927720.1"/>
    <property type="molecule type" value="Genomic_DNA"/>
</dbReference>
<dbReference type="PANTHER" id="PTHR42714:SF2">
    <property type="entry name" value="TRNA MODIFICATION GTPASE GTPBP3, MITOCHONDRIAL"/>
    <property type="match status" value="1"/>
</dbReference>
<protein>
    <recommendedName>
        <fullName evidence="6">tRNA modification GTPase MnmE</fullName>
        <ecNumber evidence="6">3.6.-.-</ecNumber>
    </recommendedName>
</protein>
<dbReference type="PRINTS" id="PR00326">
    <property type="entry name" value="GTP1OBG"/>
</dbReference>
<dbReference type="EC" id="3.6.-.-" evidence="6"/>
<feature type="binding site" evidence="6">
    <location>
        <position position="26"/>
    </location>
    <ligand>
        <name>(6S)-5-formyl-5,6,7,8-tetrahydrofolate</name>
        <dbReference type="ChEBI" id="CHEBI:57457"/>
    </ligand>
</feature>
<dbReference type="Pfam" id="PF12631">
    <property type="entry name" value="MnmE_helical"/>
    <property type="match status" value="1"/>
</dbReference>
<dbReference type="PROSITE" id="PS51709">
    <property type="entry name" value="G_TRME"/>
    <property type="match status" value="1"/>
</dbReference>
<dbReference type="Pfam" id="PF10396">
    <property type="entry name" value="TrmE_N"/>
    <property type="match status" value="1"/>
</dbReference>
<keyword evidence="6" id="KW-0460">Magnesium</keyword>
<feature type="domain" description="TrmE-type G" evidence="8">
    <location>
        <begin position="226"/>
        <end position="383"/>
    </location>
</feature>
<keyword evidence="3 6" id="KW-0547">Nucleotide-binding</keyword>
<feature type="binding site" evidence="6">
    <location>
        <position position="255"/>
    </location>
    <ligand>
        <name>K(+)</name>
        <dbReference type="ChEBI" id="CHEBI:29103"/>
    </ligand>
</feature>
<dbReference type="PANTHER" id="PTHR42714">
    <property type="entry name" value="TRNA MODIFICATION GTPASE GTPBP3"/>
    <property type="match status" value="1"/>
</dbReference>
<reference evidence="9 10" key="1">
    <citation type="journal article" date="2021" name="Sci. Rep.">
        <title>The distribution of antibiotic resistance genes in chicken gut microbiota commensals.</title>
        <authorList>
            <person name="Juricova H."/>
            <person name="Matiasovicova J."/>
            <person name="Kubasova T."/>
            <person name="Cejkova D."/>
            <person name="Rychlik I."/>
        </authorList>
    </citation>
    <scope>NUCLEOTIDE SEQUENCE [LARGE SCALE GENOMIC DNA]</scope>
    <source>
        <strain evidence="9 10">An562</strain>
    </source>
</reference>
<dbReference type="NCBIfam" id="NF003661">
    <property type="entry name" value="PRK05291.1-3"/>
    <property type="match status" value="1"/>
</dbReference>
<evidence type="ECO:0000256" key="6">
    <source>
        <dbReference type="HAMAP-Rule" id="MF_00379"/>
    </source>
</evidence>
<dbReference type="InterPro" id="IPR018948">
    <property type="entry name" value="GTP-bd_TrmE_N"/>
</dbReference>
<dbReference type="InterPro" id="IPR027266">
    <property type="entry name" value="TrmE/GcvT-like"/>
</dbReference>
<dbReference type="SUPFAM" id="SSF52540">
    <property type="entry name" value="P-loop containing nucleoside triphosphate hydrolases"/>
    <property type="match status" value="1"/>
</dbReference>
<dbReference type="InterPro" id="IPR031168">
    <property type="entry name" value="G_TrmE"/>
</dbReference>
<dbReference type="Pfam" id="PF01926">
    <property type="entry name" value="MMR_HSR1"/>
    <property type="match status" value="1"/>
</dbReference>
<evidence type="ECO:0000256" key="1">
    <source>
        <dbReference type="ARBA" id="ARBA00011043"/>
    </source>
</evidence>
<dbReference type="HAMAP" id="MF_00379">
    <property type="entry name" value="GTPase_MnmE"/>
    <property type="match status" value="1"/>
</dbReference>
<feature type="binding site" evidence="6">
    <location>
        <position position="130"/>
    </location>
    <ligand>
        <name>(6S)-5-formyl-5,6,7,8-tetrahydrofolate</name>
        <dbReference type="ChEBI" id="CHEBI:57457"/>
    </ligand>
</feature>
<feature type="binding site" evidence="6">
    <location>
        <position position="240"/>
    </location>
    <ligand>
        <name>Mg(2+)</name>
        <dbReference type="ChEBI" id="CHEBI:18420"/>
    </ligand>
</feature>
<comment type="caution">
    <text evidence="9">The sequence shown here is derived from an EMBL/GenBank/DDBJ whole genome shotgun (WGS) entry which is preliminary data.</text>
</comment>
<dbReference type="Gene3D" id="3.30.1360.120">
    <property type="entry name" value="Probable tRNA modification gtpase trme, domain 1"/>
    <property type="match status" value="1"/>
</dbReference>
<feature type="binding site" evidence="6">
    <location>
        <position position="260"/>
    </location>
    <ligand>
        <name>K(+)</name>
        <dbReference type="ChEBI" id="CHEBI:29103"/>
    </ligand>
</feature>
<dbReference type="NCBIfam" id="TIGR00450">
    <property type="entry name" value="mnmE_trmE_thdF"/>
    <property type="match status" value="1"/>
</dbReference>
<feature type="binding site" evidence="6">
    <location>
        <begin position="236"/>
        <end position="241"/>
    </location>
    <ligand>
        <name>GTP</name>
        <dbReference type="ChEBI" id="CHEBI:37565"/>
    </ligand>
</feature>
<feature type="binding site" evidence="6">
    <location>
        <position position="461"/>
    </location>
    <ligand>
        <name>(6S)-5-formyl-5,6,7,8-tetrahydrofolate</name>
        <dbReference type="ChEBI" id="CHEBI:57457"/>
    </ligand>
</feature>
<dbReference type="Gene3D" id="1.20.120.430">
    <property type="entry name" value="tRNA modification GTPase MnmE domain 2"/>
    <property type="match status" value="1"/>
</dbReference>
<keyword evidence="6" id="KW-0479">Metal-binding</keyword>
<comment type="subcellular location">
    <subcellularLocation>
        <location evidence="6">Cytoplasm</location>
    </subcellularLocation>
</comment>
<keyword evidence="6" id="KW-0963">Cytoplasm</keyword>
<dbReference type="Proteomes" id="UP000777002">
    <property type="component" value="Unassembled WGS sequence"/>
</dbReference>
<feature type="binding site" evidence="6">
    <location>
        <begin position="255"/>
        <end position="261"/>
    </location>
    <ligand>
        <name>GTP</name>
        <dbReference type="ChEBI" id="CHEBI:37565"/>
    </ligand>
</feature>
<evidence type="ECO:0000313" key="9">
    <source>
        <dbReference type="EMBL" id="MBM6927720.1"/>
    </source>
</evidence>
<evidence type="ECO:0000256" key="2">
    <source>
        <dbReference type="ARBA" id="ARBA00022694"/>
    </source>
</evidence>
<dbReference type="InterPro" id="IPR027368">
    <property type="entry name" value="MnmE_dom2"/>
</dbReference>
<dbReference type="InterPro" id="IPR006073">
    <property type="entry name" value="GTP-bd"/>
</dbReference>
<feature type="binding site" evidence="6">
    <location>
        <begin position="280"/>
        <end position="283"/>
    </location>
    <ligand>
        <name>GTP</name>
        <dbReference type="ChEBI" id="CHEBI:37565"/>
    </ligand>
</feature>
<evidence type="ECO:0000256" key="4">
    <source>
        <dbReference type="ARBA" id="ARBA00022958"/>
    </source>
</evidence>
<accession>A0ABS2GPJ2</accession>
<feature type="binding site" evidence="6">
    <location>
        <position position="261"/>
    </location>
    <ligand>
        <name>Mg(2+)</name>
        <dbReference type="ChEBI" id="CHEBI:18420"/>
    </ligand>
</feature>
<name>A0ABS2GPJ2_9BURK</name>
<dbReference type="InterPro" id="IPR025867">
    <property type="entry name" value="MnmE_helical"/>
</dbReference>
<keyword evidence="4 6" id="KW-0630">Potassium</keyword>
<keyword evidence="5 6" id="KW-0342">GTP-binding</keyword>
<comment type="caution">
    <text evidence="6">Lacks conserved residue(s) required for the propagation of feature annotation.</text>
</comment>
<gene>
    <name evidence="6 9" type="primary">mnmE</name>
    <name evidence="6" type="synonym">trmE</name>
    <name evidence="9" type="ORF">H5985_00295</name>
</gene>
<keyword evidence="2 6" id="KW-0819">tRNA processing</keyword>
<dbReference type="NCBIfam" id="TIGR00231">
    <property type="entry name" value="small_GTP"/>
    <property type="match status" value="1"/>
</dbReference>
<sequence>MAINSDRDPIVAIATASGRGGVGIIRLSGEDSFIKTFIEKFFGPTECLKPRYAHYRPFKDECGSLIDEGLALYFPTPRSYTGESVLELQAHGGPVVLQMLLRRVLEVGRSSGLRLAEPGEFTKRAFLNGRLDLSQAEAVADLIDATTEGAVRAASRSLNGEFSDSVHEIGDQVIELRALIEAILDFPEEEIDFIQSTQARERMHKIVDDFERLKHQSQQGSILREGVTVVLVGSPNVGKSSLMNRLSGTEVAIVTDVAGTTRDKIENEISIGGVALRLVDTAGVRETQDKVESIGIERTLQAVENADIVLHLIDSTHQSSDEEGQKILEKVMQRVSAGVPVLHVLNKCDLGSTSIPNPNWITISAKTGMGIEALEKKLLELVGWENKPESTFLARQRHLEALSKAYEHLKLAENFVNYPEPPLDLLAEELRLCNEELGQIVGETTPDDILGMIFSRFCIGK</sequence>
<keyword evidence="6" id="KW-0378">Hydrolase</keyword>
<comment type="similarity">
    <text evidence="1 6 7">Belongs to the TRAFAC class TrmE-Era-EngA-EngB-Septin-like GTPase superfamily. TrmE GTPase family.</text>
</comment>
<comment type="function">
    <text evidence="6">Exhibits a very high intrinsic GTPase hydrolysis rate. Involved in the addition of a carboxymethylaminomethyl (cmnm) group at the wobble position (U34) of certain tRNAs, forming tRNA-cmnm(5)s(2)U34.</text>
</comment>
<dbReference type="CDD" id="cd14858">
    <property type="entry name" value="TrmE_N"/>
    <property type="match status" value="1"/>
</dbReference>
<keyword evidence="10" id="KW-1185">Reference proteome</keyword>
<dbReference type="InterPro" id="IPR004520">
    <property type="entry name" value="GTPase_MnmE"/>
</dbReference>
<dbReference type="InterPro" id="IPR005225">
    <property type="entry name" value="Small_GTP-bd"/>
</dbReference>
<evidence type="ECO:0000256" key="5">
    <source>
        <dbReference type="ARBA" id="ARBA00023134"/>
    </source>
</evidence>
<feature type="binding site" evidence="6">
    <location>
        <position position="257"/>
    </location>
    <ligand>
        <name>K(+)</name>
        <dbReference type="ChEBI" id="CHEBI:29103"/>
    </ligand>
</feature>
<dbReference type="CDD" id="cd04164">
    <property type="entry name" value="trmE"/>
    <property type="match status" value="1"/>
</dbReference>